<gene>
    <name evidence="1" type="ORF">I553_4841</name>
</gene>
<dbReference type="Gene3D" id="3.30.300.30">
    <property type="match status" value="1"/>
</dbReference>
<dbReference type="InterPro" id="IPR045851">
    <property type="entry name" value="AMP-bd_C_sf"/>
</dbReference>
<proteinExistence type="predicted"/>
<comment type="caution">
    <text evidence="1">The sequence shown here is derived from an EMBL/GenBank/DDBJ whole genome shotgun (WGS) entry which is preliminary data.</text>
</comment>
<protein>
    <recommendedName>
        <fullName evidence="2">AMP-binding enzyme C-terminal domain-containing protein</fullName>
    </recommendedName>
</protein>
<evidence type="ECO:0008006" key="2">
    <source>
        <dbReference type="Google" id="ProtNLM"/>
    </source>
</evidence>
<organism evidence="1">
    <name type="scientific">Mycobacterium xenopi 4042</name>
    <dbReference type="NCBI Taxonomy" id="1299334"/>
    <lineage>
        <taxon>Bacteria</taxon>
        <taxon>Bacillati</taxon>
        <taxon>Actinomycetota</taxon>
        <taxon>Actinomycetes</taxon>
        <taxon>Mycobacteriales</taxon>
        <taxon>Mycobacteriaceae</taxon>
        <taxon>Mycobacterium</taxon>
    </lineage>
</organism>
<sequence length="56" mass="6240">MLKPGAALDLDALRAHFAASGLAKQKTPERLVVVNELPRTSLGKVCKEELRKEHFR</sequence>
<dbReference type="EMBL" id="JAOB01000060">
    <property type="protein sequence ID" value="EUA30584.1"/>
    <property type="molecule type" value="Genomic_DNA"/>
</dbReference>
<dbReference type="SUPFAM" id="SSF56801">
    <property type="entry name" value="Acetyl-CoA synthetase-like"/>
    <property type="match status" value="1"/>
</dbReference>
<accession>X8AG93</accession>
<name>X8AG93_MYCXE</name>
<reference evidence="1" key="1">
    <citation type="submission" date="2014-01" db="EMBL/GenBank/DDBJ databases">
        <authorList>
            <person name="Brown-Elliot B."/>
            <person name="Wallace R."/>
            <person name="Lenaerts A."/>
            <person name="Ordway D."/>
            <person name="DeGroote M.A."/>
            <person name="Parker T."/>
            <person name="Sizemore C."/>
            <person name="Tallon L.J."/>
            <person name="Sadzewicz L.K."/>
            <person name="Sengamalay N."/>
            <person name="Fraser C.M."/>
            <person name="Hine E."/>
            <person name="Shefchek K.A."/>
            <person name="Das S.P."/>
            <person name="Tettelin H."/>
        </authorList>
    </citation>
    <scope>NUCLEOTIDE SEQUENCE [LARGE SCALE GENOMIC DNA]</scope>
    <source>
        <strain evidence="1">4042</strain>
    </source>
</reference>
<dbReference type="AlphaFoldDB" id="X8AG93"/>
<evidence type="ECO:0000313" key="1">
    <source>
        <dbReference type="EMBL" id="EUA30584.1"/>
    </source>
</evidence>
<dbReference type="PATRIC" id="fig|1299334.3.peg.6515"/>